<evidence type="ECO:0000313" key="6">
    <source>
        <dbReference type="Proteomes" id="UP000434957"/>
    </source>
</evidence>
<evidence type="ECO:0000256" key="2">
    <source>
        <dbReference type="ARBA" id="ARBA00004613"/>
    </source>
</evidence>
<reference evidence="5 6" key="1">
    <citation type="submission" date="2018-08" db="EMBL/GenBank/DDBJ databases">
        <title>Genomic investigation of the strawberry pathogen Phytophthora fragariae indicates pathogenicity is determined by transcriptional variation in three key races.</title>
        <authorList>
            <person name="Adams T.M."/>
            <person name="Armitage A.D."/>
            <person name="Sobczyk M.K."/>
            <person name="Bates H.J."/>
            <person name="Dunwell J.M."/>
            <person name="Nellist C.F."/>
            <person name="Harrison R.J."/>
        </authorList>
    </citation>
    <scope>NUCLEOTIDE SEQUENCE [LARGE SCALE GENOMIC DNA]</scope>
    <source>
        <strain evidence="5 6">SCRP333</strain>
    </source>
</reference>
<protein>
    <recommendedName>
        <fullName evidence="4">Crinkler effector protein N-terminal domain-containing protein</fullName>
    </recommendedName>
</protein>
<dbReference type="Pfam" id="PF20147">
    <property type="entry name" value="Crinkler"/>
    <property type="match status" value="1"/>
</dbReference>
<gene>
    <name evidence="5" type="ORF">PR003_g2857</name>
</gene>
<accession>A0A6A4G0W4</accession>
<dbReference type="GO" id="GO:0043657">
    <property type="term" value="C:host cell"/>
    <property type="evidence" value="ECO:0007669"/>
    <property type="project" value="UniProtKB-SubCell"/>
</dbReference>
<evidence type="ECO:0000256" key="3">
    <source>
        <dbReference type="ARBA" id="ARBA00022525"/>
    </source>
</evidence>
<sequence>MWREVCSRGVLEVKIDDAELVSVLKKTIKEKNPARIKCDPSDRVLE</sequence>
<evidence type="ECO:0000313" key="5">
    <source>
        <dbReference type="EMBL" id="KAE9355391.1"/>
    </source>
</evidence>
<proteinExistence type="predicted"/>
<name>A0A6A4G0W4_9STRA</name>
<feature type="domain" description="Crinkler effector protein N-terminal" evidence="4">
    <location>
        <begin position="10"/>
        <end position="42"/>
    </location>
</feature>
<evidence type="ECO:0000259" key="4">
    <source>
        <dbReference type="Pfam" id="PF20147"/>
    </source>
</evidence>
<organism evidence="5 6">
    <name type="scientific">Phytophthora rubi</name>
    <dbReference type="NCBI Taxonomy" id="129364"/>
    <lineage>
        <taxon>Eukaryota</taxon>
        <taxon>Sar</taxon>
        <taxon>Stramenopiles</taxon>
        <taxon>Oomycota</taxon>
        <taxon>Peronosporomycetes</taxon>
        <taxon>Peronosporales</taxon>
        <taxon>Peronosporaceae</taxon>
        <taxon>Phytophthora</taxon>
    </lineage>
</organism>
<comment type="subcellular location">
    <subcellularLocation>
        <location evidence="1">Host cell</location>
    </subcellularLocation>
    <subcellularLocation>
        <location evidence="2">Secreted</location>
    </subcellularLocation>
</comment>
<evidence type="ECO:0000256" key="1">
    <source>
        <dbReference type="ARBA" id="ARBA00004340"/>
    </source>
</evidence>
<dbReference type="InterPro" id="IPR045379">
    <property type="entry name" value="Crinkler_N"/>
</dbReference>
<dbReference type="EMBL" id="QXFT01000094">
    <property type="protein sequence ID" value="KAE9355391.1"/>
    <property type="molecule type" value="Genomic_DNA"/>
</dbReference>
<keyword evidence="3" id="KW-0964">Secreted</keyword>
<dbReference type="AlphaFoldDB" id="A0A6A4G0W4"/>
<keyword evidence="6" id="KW-1185">Reference proteome</keyword>
<dbReference type="GO" id="GO:0005576">
    <property type="term" value="C:extracellular region"/>
    <property type="evidence" value="ECO:0007669"/>
    <property type="project" value="UniProtKB-SubCell"/>
</dbReference>
<dbReference type="Proteomes" id="UP000434957">
    <property type="component" value="Unassembled WGS sequence"/>
</dbReference>
<comment type="caution">
    <text evidence="5">The sequence shown here is derived from an EMBL/GenBank/DDBJ whole genome shotgun (WGS) entry which is preliminary data.</text>
</comment>